<dbReference type="PANTHER" id="PTHR48429:SF1">
    <property type="entry name" value="AGENET DOMAIN-CONTAINING PROTEIN"/>
    <property type="match status" value="1"/>
</dbReference>
<feature type="compositionally biased region" description="Basic and acidic residues" evidence="1">
    <location>
        <begin position="125"/>
        <end position="134"/>
    </location>
</feature>
<evidence type="ECO:0000313" key="3">
    <source>
        <dbReference type="Proteomes" id="UP000187203"/>
    </source>
</evidence>
<protein>
    <submittedName>
        <fullName evidence="2">Uncharacterized protein</fullName>
    </submittedName>
</protein>
<dbReference type="InterPro" id="IPR055274">
    <property type="entry name" value="SWO1"/>
</dbReference>
<name>A0A1R3JEJ2_9ROSI</name>
<dbReference type="STRING" id="93759.A0A1R3JEJ2"/>
<sequence length="187" mass="20269">MVVGLNGLLLESGDNNGSSHEVGDTPQEKRVRVGSPAVEAKGKDKLSKSVDIKESGKPDDTRLLDLSASERIFNIGKSTRDESKPDSLRMLRTGLQKEGSRLVFGVPKPGKKRVYGRSGPRGTKGKIEPKEKRMAVSKPKMYPPKKASTSNARSKRNNKGKLAPAAGRLTKVEEEKVFNGNSSKTTP</sequence>
<reference evidence="3" key="1">
    <citation type="submission" date="2013-09" db="EMBL/GenBank/DDBJ databases">
        <title>Corchorus olitorius genome sequencing.</title>
        <authorList>
            <person name="Alam M."/>
            <person name="Haque M.S."/>
            <person name="Islam M.S."/>
            <person name="Emdad E.M."/>
            <person name="Islam M.M."/>
            <person name="Ahmed B."/>
            <person name="Halim A."/>
            <person name="Hossen Q.M.M."/>
            <person name="Hossain M.Z."/>
            <person name="Ahmed R."/>
            <person name="Khan M.M."/>
            <person name="Islam R."/>
            <person name="Rashid M.M."/>
            <person name="Khan S.A."/>
            <person name="Rahman M.S."/>
            <person name="Alam M."/>
            <person name="Yahiya A.S."/>
            <person name="Khan M.S."/>
            <person name="Azam M.S."/>
            <person name="Haque T."/>
            <person name="Lashkar M.Z.H."/>
            <person name="Akhand A.I."/>
            <person name="Morshed G."/>
            <person name="Roy S."/>
            <person name="Uddin K.S."/>
            <person name="Rabeya T."/>
            <person name="Hossain A.S."/>
            <person name="Chowdhury A."/>
            <person name="Snigdha A.R."/>
            <person name="Mortoza M.S."/>
            <person name="Matin S.A."/>
            <person name="Hoque S.M.E."/>
            <person name="Islam M.K."/>
            <person name="Roy D.K."/>
            <person name="Haider R."/>
            <person name="Moosa M.M."/>
            <person name="Elias S.M."/>
            <person name="Hasan A.M."/>
            <person name="Jahan S."/>
            <person name="Shafiuddin M."/>
            <person name="Mahmood N."/>
            <person name="Shommy N.S."/>
        </authorList>
    </citation>
    <scope>NUCLEOTIDE SEQUENCE [LARGE SCALE GENOMIC DNA]</scope>
    <source>
        <strain evidence="3">cv. O-4</strain>
    </source>
</reference>
<feature type="compositionally biased region" description="Basic and acidic residues" evidence="1">
    <location>
        <begin position="40"/>
        <end position="58"/>
    </location>
</feature>
<comment type="caution">
    <text evidence="2">The sequence shown here is derived from an EMBL/GenBank/DDBJ whole genome shotgun (WGS) entry which is preliminary data.</text>
</comment>
<organism evidence="2 3">
    <name type="scientific">Corchorus olitorius</name>
    <dbReference type="NCBI Taxonomy" id="93759"/>
    <lineage>
        <taxon>Eukaryota</taxon>
        <taxon>Viridiplantae</taxon>
        <taxon>Streptophyta</taxon>
        <taxon>Embryophyta</taxon>
        <taxon>Tracheophyta</taxon>
        <taxon>Spermatophyta</taxon>
        <taxon>Magnoliopsida</taxon>
        <taxon>eudicotyledons</taxon>
        <taxon>Gunneridae</taxon>
        <taxon>Pentapetalae</taxon>
        <taxon>rosids</taxon>
        <taxon>malvids</taxon>
        <taxon>Malvales</taxon>
        <taxon>Malvaceae</taxon>
        <taxon>Grewioideae</taxon>
        <taxon>Apeibeae</taxon>
        <taxon>Corchorus</taxon>
    </lineage>
</organism>
<feature type="region of interest" description="Disordered" evidence="1">
    <location>
        <begin position="103"/>
        <end position="187"/>
    </location>
</feature>
<gene>
    <name evidence="2" type="ORF">COLO4_17037</name>
</gene>
<proteinExistence type="predicted"/>
<evidence type="ECO:0000313" key="2">
    <source>
        <dbReference type="EMBL" id="OMO93236.1"/>
    </source>
</evidence>
<dbReference type="AlphaFoldDB" id="A0A1R3JEJ2"/>
<keyword evidence="3" id="KW-1185">Reference proteome</keyword>
<feature type="compositionally biased region" description="Basic and acidic residues" evidence="1">
    <location>
        <begin position="21"/>
        <end position="31"/>
    </location>
</feature>
<evidence type="ECO:0000256" key="1">
    <source>
        <dbReference type="SAM" id="MobiDB-lite"/>
    </source>
</evidence>
<feature type="region of interest" description="Disordered" evidence="1">
    <location>
        <begin position="1"/>
        <end position="58"/>
    </location>
</feature>
<dbReference type="Proteomes" id="UP000187203">
    <property type="component" value="Unassembled WGS sequence"/>
</dbReference>
<dbReference type="OrthoDB" id="10447402at2759"/>
<dbReference type="PANTHER" id="PTHR48429">
    <property type="entry name" value="AGENET DOMAIN-CONTAINING PROTEIN"/>
    <property type="match status" value="1"/>
</dbReference>
<accession>A0A1R3JEJ2</accession>
<dbReference type="EMBL" id="AWUE01016279">
    <property type="protein sequence ID" value="OMO93236.1"/>
    <property type="molecule type" value="Genomic_DNA"/>
</dbReference>